<keyword evidence="3" id="KW-1185">Reference proteome</keyword>
<reference evidence="2 3" key="1">
    <citation type="submission" date="2024-01" db="EMBL/GenBank/DDBJ databases">
        <title>Genome assemblies of Stephania.</title>
        <authorList>
            <person name="Yang L."/>
        </authorList>
    </citation>
    <scope>NUCLEOTIDE SEQUENCE [LARGE SCALE GENOMIC DNA]</scope>
    <source>
        <strain evidence="2">QJT</strain>
        <tissue evidence="2">Leaf</tissue>
    </source>
</reference>
<comment type="caution">
    <text evidence="2">The sequence shown here is derived from an EMBL/GenBank/DDBJ whole genome shotgun (WGS) entry which is preliminary data.</text>
</comment>
<name>A0AAP0E975_9MAGN</name>
<dbReference type="AlphaFoldDB" id="A0AAP0E975"/>
<evidence type="ECO:0000256" key="1">
    <source>
        <dbReference type="SAM" id="MobiDB-lite"/>
    </source>
</evidence>
<organism evidence="2 3">
    <name type="scientific">Stephania japonica</name>
    <dbReference type="NCBI Taxonomy" id="461633"/>
    <lineage>
        <taxon>Eukaryota</taxon>
        <taxon>Viridiplantae</taxon>
        <taxon>Streptophyta</taxon>
        <taxon>Embryophyta</taxon>
        <taxon>Tracheophyta</taxon>
        <taxon>Spermatophyta</taxon>
        <taxon>Magnoliopsida</taxon>
        <taxon>Ranunculales</taxon>
        <taxon>Menispermaceae</taxon>
        <taxon>Menispermoideae</taxon>
        <taxon>Cissampelideae</taxon>
        <taxon>Stephania</taxon>
    </lineage>
</organism>
<protein>
    <submittedName>
        <fullName evidence="2">Uncharacterized protein</fullName>
    </submittedName>
</protein>
<dbReference type="Proteomes" id="UP001417504">
    <property type="component" value="Unassembled WGS sequence"/>
</dbReference>
<accession>A0AAP0E975</accession>
<evidence type="ECO:0000313" key="3">
    <source>
        <dbReference type="Proteomes" id="UP001417504"/>
    </source>
</evidence>
<feature type="compositionally biased region" description="Basic and acidic residues" evidence="1">
    <location>
        <begin position="1"/>
        <end position="34"/>
    </location>
</feature>
<sequence>MACTKRTKEARKTEETGKTEESNKKTAEKGERVGRRAQTTSYRKSKELGRATGDSPKLVSYMTRHPQHRPRIL</sequence>
<dbReference type="EMBL" id="JBBNAE010000011">
    <property type="protein sequence ID" value="KAK9084878.1"/>
    <property type="molecule type" value="Genomic_DNA"/>
</dbReference>
<feature type="region of interest" description="Disordered" evidence="1">
    <location>
        <begin position="1"/>
        <end position="73"/>
    </location>
</feature>
<evidence type="ECO:0000313" key="2">
    <source>
        <dbReference type="EMBL" id="KAK9084878.1"/>
    </source>
</evidence>
<gene>
    <name evidence="2" type="ORF">Sjap_025289</name>
</gene>
<proteinExistence type="predicted"/>